<evidence type="ECO:0000313" key="1">
    <source>
        <dbReference type="EMBL" id="KGO99775.1"/>
    </source>
</evidence>
<accession>A0A0A0M9M6</accession>
<gene>
    <name evidence="1" type="ORF">N791_13760</name>
</gene>
<keyword evidence="2" id="KW-1185">Reference proteome</keyword>
<evidence type="ECO:0000313" key="2">
    <source>
        <dbReference type="Proteomes" id="UP000030003"/>
    </source>
</evidence>
<comment type="caution">
    <text evidence="1">The sequence shown here is derived from an EMBL/GenBank/DDBJ whole genome shotgun (WGS) entry which is preliminary data.</text>
</comment>
<organism evidence="1 2">
    <name type="scientific">Lysobacter defluvii IMMIB APB-9 = DSM 18482</name>
    <dbReference type="NCBI Taxonomy" id="1385515"/>
    <lineage>
        <taxon>Bacteria</taxon>
        <taxon>Pseudomonadati</taxon>
        <taxon>Pseudomonadota</taxon>
        <taxon>Gammaproteobacteria</taxon>
        <taxon>Lysobacterales</taxon>
        <taxon>Lysobacteraceae</taxon>
        <taxon>Novilysobacter</taxon>
    </lineage>
</organism>
<sequence length="92" mass="9598">MATPSSELTSRLSASSCLSAAWGFFVPSSRKRRSRSSAARFDHATAIRPCARCAASAFAHSPARRCSAPCRGALPRPAAAGIPDTPHSRVSA</sequence>
<reference evidence="1 2" key="1">
    <citation type="submission" date="2013-08" db="EMBL/GenBank/DDBJ databases">
        <title>Genomic analysis of Lysobacter defluvii.</title>
        <authorList>
            <person name="Wang Q."/>
            <person name="Wang G."/>
        </authorList>
    </citation>
    <scope>NUCLEOTIDE SEQUENCE [LARGE SCALE GENOMIC DNA]</scope>
    <source>
        <strain evidence="1 2">IMMIB APB-9</strain>
    </source>
</reference>
<dbReference type="EMBL" id="AVBH01000003">
    <property type="protein sequence ID" value="KGO99775.1"/>
    <property type="molecule type" value="Genomic_DNA"/>
</dbReference>
<proteinExistence type="predicted"/>
<dbReference type="Proteomes" id="UP000030003">
    <property type="component" value="Unassembled WGS sequence"/>
</dbReference>
<name>A0A0A0M9M6_9GAMM</name>
<protein>
    <submittedName>
        <fullName evidence="1">Uncharacterized protein</fullName>
    </submittedName>
</protein>
<dbReference type="AlphaFoldDB" id="A0A0A0M9M6"/>